<sequence>MGKAARVAWLRWVVERRNRGSKVFMVWSDAADGPDEAVVLGRPGCEARGAAPLAETAGSHKDTATCGVFDVTACVICLTGSFAGANTRMRFVADGIGDPDWLRRVF</sequence>
<dbReference type="InParanoid" id="A0A0P0VV10"/>
<evidence type="ECO:0000313" key="1">
    <source>
        <dbReference type="EMBL" id="BAS83077.1"/>
    </source>
</evidence>
<protein>
    <submittedName>
        <fullName evidence="1">Os03g0227750 protein</fullName>
    </submittedName>
</protein>
<dbReference type="Gramene" id="Os03t0227750-00">
    <property type="protein sequence ID" value="Os03t0227750-00"/>
    <property type="gene ID" value="Os03g0227750"/>
</dbReference>
<gene>
    <name evidence="1" type="ordered locus">Os03g0227750</name>
    <name evidence="1" type="ORF">OSNPB_030227750</name>
</gene>
<organism evidence="1 2">
    <name type="scientific">Oryza sativa subsp. japonica</name>
    <name type="common">Rice</name>
    <dbReference type="NCBI Taxonomy" id="39947"/>
    <lineage>
        <taxon>Eukaryota</taxon>
        <taxon>Viridiplantae</taxon>
        <taxon>Streptophyta</taxon>
        <taxon>Embryophyta</taxon>
        <taxon>Tracheophyta</taxon>
        <taxon>Spermatophyta</taxon>
        <taxon>Magnoliopsida</taxon>
        <taxon>Liliopsida</taxon>
        <taxon>Poales</taxon>
        <taxon>Poaceae</taxon>
        <taxon>BOP clade</taxon>
        <taxon>Oryzoideae</taxon>
        <taxon>Oryzeae</taxon>
        <taxon>Oryzinae</taxon>
        <taxon>Oryza</taxon>
        <taxon>Oryza sativa</taxon>
    </lineage>
</organism>
<keyword evidence="2" id="KW-1185">Reference proteome</keyword>
<proteinExistence type="predicted"/>
<dbReference type="Proteomes" id="UP000059680">
    <property type="component" value="Chromosome 3"/>
</dbReference>
<dbReference type="OMA" id="ETAGSHK"/>
<reference evidence="1 2" key="3">
    <citation type="journal article" date="2013" name="Rice">
        <title>Improvement of the Oryza sativa Nipponbare reference genome using next generation sequence and optical map data.</title>
        <authorList>
            <person name="Kawahara Y."/>
            <person name="de la Bastide M."/>
            <person name="Hamilton J.P."/>
            <person name="Kanamori H."/>
            <person name="McCombie W.R."/>
            <person name="Ouyang S."/>
            <person name="Schwartz D.C."/>
            <person name="Tanaka T."/>
            <person name="Wu J."/>
            <person name="Zhou S."/>
            <person name="Childs K.L."/>
            <person name="Davidson R.M."/>
            <person name="Lin H."/>
            <person name="Quesada-Ocampo L."/>
            <person name="Vaillancourt B."/>
            <person name="Sakai H."/>
            <person name="Lee S.S."/>
            <person name="Kim J."/>
            <person name="Numa H."/>
            <person name="Itoh T."/>
            <person name="Buell C.R."/>
            <person name="Matsumoto T."/>
        </authorList>
    </citation>
    <scope>NUCLEOTIDE SEQUENCE [LARGE SCALE GENOMIC DNA]</scope>
    <source>
        <strain evidence="2">cv. Nipponbare</strain>
    </source>
</reference>
<evidence type="ECO:0000313" key="2">
    <source>
        <dbReference type="Proteomes" id="UP000059680"/>
    </source>
</evidence>
<reference evidence="1 2" key="2">
    <citation type="journal article" date="2013" name="Plant Cell Physiol.">
        <title>Rice Annotation Project Database (RAP-DB): an integrative and interactive database for rice genomics.</title>
        <authorList>
            <person name="Sakai H."/>
            <person name="Lee S.S."/>
            <person name="Tanaka T."/>
            <person name="Numa H."/>
            <person name="Kim J."/>
            <person name="Kawahara Y."/>
            <person name="Wakimoto H."/>
            <person name="Yang C.C."/>
            <person name="Iwamoto M."/>
            <person name="Abe T."/>
            <person name="Yamada Y."/>
            <person name="Muto A."/>
            <person name="Inokuchi H."/>
            <person name="Ikemura T."/>
            <person name="Matsumoto T."/>
            <person name="Sasaki T."/>
            <person name="Itoh T."/>
        </authorList>
    </citation>
    <scope>NUCLEOTIDE SEQUENCE [LARGE SCALE GENOMIC DNA]</scope>
    <source>
        <strain evidence="2">cv. Nipponbare</strain>
    </source>
</reference>
<name>A0A0P0VV10_ORYSJ</name>
<dbReference type="EMBL" id="AP014959">
    <property type="protein sequence ID" value="BAS83077.1"/>
    <property type="molecule type" value="Genomic_DNA"/>
</dbReference>
<accession>A0A0P0VV10</accession>
<dbReference type="AlphaFoldDB" id="A0A0P0VV10"/>
<reference evidence="2" key="1">
    <citation type="journal article" date="2005" name="Nature">
        <title>The map-based sequence of the rice genome.</title>
        <authorList>
            <consortium name="International rice genome sequencing project (IRGSP)"/>
            <person name="Matsumoto T."/>
            <person name="Wu J."/>
            <person name="Kanamori H."/>
            <person name="Katayose Y."/>
            <person name="Fujisawa M."/>
            <person name="Namiki N."/>
            <person name="Mizuno H."/>
            <person name="Yamamoto K."/>
            <person name="Antonio B.A."/>
            <person name="Baba T."/>
            <person name="Sakata K."/>
            <person name="Nagamura Y."/>
            <person name="Aoki H."/>
            <person name="Arikawa K."/>
            <person name="Arita K."/>
            <person name="Bito T."/>
            <person name="Chiden Y."/>
            <person name="Fujitsuka N."/>
            <person name="Fukunaka R."/>
            <person name="Hamada M."/>
            <person name="Harada C."/>
            <person name="Hayashi A."/>
            <person name="Hijishita S."/>
            <person name="Honda M."/>
            <person name="Hosokawa S."/>
            <person name="Ichikawa Y."/>
            <person name="Idonuma A."/>
            <person name="Iijima M."/>
            <person name="Ikeda M."/>
            <person name="Ikeno M."/>
            <person name="Ito K."/>
            <person name="Ito S."/>
            <person name="Ito T."/>
            <person name="Ito Y."/>
            <person name="Ito Y."/>
            <person name="Iwabuchi A."/>
            <person name="Kamiya K."/>
            <person name="Karasawa W."/>
            <person name="Kurita K."/>
            <person name="Katagiri S."/>
            <person name="Kikuta A."/>
            <person name="Kobayashi H."/>
            <person name="Kobayashi N."/>
            <person name="Machita K."/>
            <person name="Maehara T."/>
            <person name="Masukawa M."/>
            <person name="Mizubayashi T."/>
            <person name="Mukai Y."/>
            <person name="Nagasaki H."/>
            <person name="Nagata Y."/>
            <person name="Naito S."/>
            <person name="Nakashima M."/>
            <person name="Nakama Y."/>
            <person name="Nakamichi Y."/>
            <person name="Nakamura M."/>
            <person name="Meguro A."/>
            <person name="Negishi M."/>
            <person name="Ohta I."/>
            <person name="Ohta T."/>
            <person name="Okamoto M."/>
            <person name="Ono N."/>
            <person name="Saji S."/>
            <person name="Sakaguchi M."/>
            <person name="Sakai K."/>
            <person name="Shibata M."/>
            <person name="Shimokawa T."/>
            <person name="Song J."/>
            <person name="Takazaki Y."/>
            <person name="Terasawa K."/>
            <person name="Tsugane M."/>
            <person name="Tsuji K."/>
            <person name="Ueda S."/>
            <person name="Waki K."/>
            <person name="Yamagata H."/>
            <person name="Yamamoto M."/>
            <person name="Yamamoto S."/>
            <person name="Yamane H."/>
            <person name="Yoshiki S."/>
            <person name="Yoshihara R."/>
            <person name="Yukawa K."/>
            <person name="Zhong H."/>
            <person name="Yano M."/>
            <person name="Yuan Q."/>
            <person name="Ouyang S."/>
            <person name="Liu J."/>
            <person name="Jones K.M."/>
            <person name="Gansberger K."/>
            <person name="Moffat K."/>
            <person name="Hill J."/>
            <person name="Bera J."/>
            <person name="Fadrosh D."/>
            <person name="Jin S."/>
            <person name="Johri S."/>
            <person name="Kim M."/>
            <person name="Overton L."/>
            <person name="Reardon M."/>
            <person name="Tsitrin T."/>
            <person name="Vuong H."/>
            <person name="Weaver B."/>
            <person name="Ciecko A."/>
            <person name="Tallon L."/>
            <person name="Jackson J."/>
            <person name="Pai G."/>
            <person name="Aken S.V."/>
            <person name="Utterback T."/>
            <person name="Reidmuller S."/>
            <person name="Feldblyum T."/>
            <person name="Hsiao J."/>
            <person name="Zismann V."/>
            <person name="Iobst S."/>
            <person name="de Vazeille A.R."/>
            <person name="Buell C.R."/>
            <person name="Ying K."/>
            <person name="Li Y."/>
            <person name="Lu T."/>
            <person name="Huang Y."/>
            <person name="Zhao Q."/>
            <person name="Feng Q."/>
            <person name="Zhang L."/>
            <person name="Zhu J."/>
            <person name="Weng Q."/>
            <person name="Mu J."/>
            <person name="Lu Y."/>
            <person name="Fan D."/>
            <person name="Liu Y."/>
            <person name="Guan J."/>
            <person name="Zhang Y."/>
            <person name="Yu S."/>
            <person name="Liu X."/>
            <person name="Zhang Y."/>
            <person name="Hong G."/>
            <person name="Han B."/>
            <person name="Choisne N."/>
            <person name="Demange N."/>
            <person name="Orjeda G."/>
            <person name="Samain S."/>
            <person name="Cattolico L."/>
            <person name="Pelletier E."/>
            <person name="Couloux A."/>
            <person name="Segurens B."/>
            <person name="Wincker P."/>
            <person name="D'Hont A."/>
            <person name="Scarpelli C."/>
            <person name="Weissenbach J."/>
            <person name="Salanoubat M."/>
            <person name="Quetier F."/>
            <person name="Yu Y."/>
            <person name="Kim H.R."/>
            <person name="Rambo T."/>
            <person name="Currie J."/>
            <person name="Collura K."/>
            <person name="Luo M."/>
            <person name="Yang T."/>
            <person name="Ammiraju J.S.S."/>
            <person name="Engler F."/>
            <person name="Soderlund C."/>
            <person name="Wing R.A."/>
            <person name="Palmer L.E."/>
            <person name="de la Bastide M."/>
            <person name="Spiegel L."/>
            <person name="Nascimento L."/>
            <person name="Zutavern T."/>
            <person name="O'Shaughnessy A."/>
            <person name="Dike S."/>
            <person name="Dedhia N."/>
            <person name="Preston R."/>
            <person name="Balija V."/>
            <person name="McCombie W.R."/>
            <person name="Chow T."/>
            <person name="Chen H."/>
            <person name="Chung M."/>
            <person name="Chen C."/>
            <person name="Shaw J."/>
            <person name="Wu H."/>
            <person name="Hsiao K."/>
            <person name="Chao Y."/>
            <person name="Chu M."/>
            <person name="Cheng C."/>
            <person name="Hour A."/>
            <person name="Lee P."/>
            <person name="Lin S."/>
            <person name="Lin Y."/>
            <person name="Liou J."/>
            <person name="Liu S."/>
            <person name="Hsing Y."/>
            <person name="Raghuvanshi S."/>
            <person name="Mohanty A."/>
            <person name="Bharti A.K."/>
            <person name="Gaur A."/>
            <person name="Gupta V."/>
            <person name="Kumar D."/>
            <person name="Ravi V."/>
            <person name="Vij S."/>
            <person name="Kapur A."/>
            <person name="Khurana P."/>
            <person name="Khurana P."/>
            <person name="Khurana J.P."/>
            <person name="Tyagi A.K."/>
            <person name="Gaikwad K."/>
            <person name="Singh A."/>
            <person name="Dalal V."/>
            <person name="Srivastava S."/>
            <person name="Dixit A."/>
            <person name="Pal A.K."/>
            <person name="Ghazi I.A."/>
            <person name="Yadav M."/>
            <person name="Pandit A."/>
            <person name="Bhargava A."/>
            <person name="Sureshbabu K."/>
            <person name="Batra K."/>
            <person name="Sharma T.R."/>
            <person name="Mohapatra T."/>
            <person name="Singh N.K."/>
            <person name="Messing J."/>
            <person name="Nelson A.B."/>
            <person name="Fuks G."/>
            <person name="Kavchok S."/>
            <person name="Keizer G."/>
            <person name="Linton E."/>
            <person name="Llaca V."/>
            <person name="Song R."/>
            <person name="Tanyolac B."/>
            <person name="Young S."/>
            <person name="Ho-Il K."/>
            <person name="Hahn J.H."/>
            <person name="Sangsakoo G."/>
            <person name="Vanavichit A."/>
            <person name="de Mattos Luiz.A.T."/>
            <person name="Zimmer P.D."/>
            <person name="Malone G."/>
            <person name="Dellagostin O."/>
            <person name="de Oliveira A.C."/>
            <person name="Bevan M."/>
            <person name="Bancroft I."/>
            <person name="Minx P."/>
            <person name="Cordum H."/>
            <person name="Wilson R."/>
            <person name="Cheng Z."/>
            <person name="Jin W."/>
            <person name="Jiang J."/>
            <person name="Leong S.A."/>
            <person name="Iwama H."/>
            <person name="Gojobori T."/>
            <person name="Itoh T."/>
            <person name="Niimura Y."/>
            <person name="Fujii Y."/>
            <person name="Habara T."/>
            <person name="Sakai H."/>
            <person name="Sato Y."/>
            <person name="Wilson G."/>
            <person name="Kumar K."/>
            <person name="McCouch S."/>
            <person name="Juretic N."/>
            <person name="Hoen D."/>
            <person name="Wright S."/>
            <person name="Bruskiewich R."/>
            <person name="Bureau T."/>
            <person name="Miyao A."/>
            <person name="Hirochika H."/>
            <person name="Nishikawa T."/>
            <person name="Kadowaki K."/>
            <person name="Sugiura M."/>
            <person name="Burr B."/>
            <person name="Sasaki T."/>
        </authorList>
    </citation>
    <scope>NUCLEOTIDE SEQUENCE [LARGE SCALE GENOMIC DNA]</scope>
    <source>
        <strain evidence="2">cv. Nipponbare</strain>
    </source>
</reference>
<dbReference type="PaxDb" id="39947-A0A0P0VV10"/>